<name>A0A7C9D6F0_OPUST</name>
<protein>
    <submittedName>
        <fullName evidence="1">Uncharacterized protein</fullName>
    </submittedName>
</protein>
<reference evidence="1" key="1">
    <citation type="journal article" date="2013" name="J. Plant Res.">
        <title>Effect of fungi and light on seed germination of three Opuntia species from semiarid lands of central Mexico.</title>
        <authorList>
            <person name="Delgado-Sanchez P."/>
            <person name="Jimenez-Bremont J.F."/>
            <person name="Guerrero-Gonzalez Mde L."/>
            <person name="Flores J."/>
        </authorList>
    </citation>
    <scope>NUCLEOTIDE SEQUENCE</scope>
    <source>
        <tissue evidence="1">Cladode</tissue>
    </source>
</reference>
<organism evidence="1">
    <name type="scientific">Opuntia streptacantha</name>
    <name type="common">Prickly pear cactus</name>
    <name type="synonym">Opuntia cardona</name>
    <dbReference type="NCBI Taxonomy" id="393608"/>
    <lineage>
        <taxon>Eukaryota</taxon>
        <taxon>Viridiplantae</taxon>
        <taxon>Streptophyta</taxon>
        <taxon>Embryophyta</taxon>
        <taxon>Tracheophyta</taxon>
        <taxon>Spermatophyta</taxon>
        <taxon>Magnoliopsida</taxon>
        <taxon>eudicotyledons</taxon>
        <taxon>Gunneridae</taxon>
        <taxon>Pentapetalae</taxon>
        <taxon>Caryophyllales</taxon>
        <taxon>Cactineae</taxon>
        <taxon>Cactaceae</taxon>
        <taxon>Opuntioideae</taxon>
        <taxon>Opuntia</taxon>
    </lineage>
</organism>
<dbReference type="EMBL" id="GISG01078455">
    <property type="protein sequence ID" value="MBA4631624.1"/>
    <property type="molecule type" value="Transcribed_RNA"/>
</dbReference>
<sequence length="102" mass="11016">MGVLTGRLTAMLTVVEARLFPPQSSLCLLLPELQFASRSSTMICLATAVDTSTSPELASPATKYEGSWNPNLLNTVTTSTDRKLWRSLLAGGNAISVWWPFG</sequence>
<proteinExistence type="predicted"/>
<accession>A0A7C9D6F0</accession>
<evidence type="ECO:0000313" key="1">
    <source>
        <dbReference type="EMBL" id="MBA4631624.1"/>
    </source>
</evidence>
<dbReference type="AlphaFoldDB" id="A0A7C9D6F0"/>
<reference evidence="1" key="2">
    <citation type="submission" date="2020-07" db="EMBL/GenBank/DDBJ databases">
        <authorList>
            <person name="Vera ALvarez R."/>
            <person name="Arias-Moreno D.M."/>
            <person name="Jimenez-Jacinto V."/>
            <person name="Jimenez-Bremont J.F."/>
            <person name="Swaminathan K."/>
            <person name="Moose S.P."/>
            <person name="Guerrero-Gonzalez M.L."/>
            <person name="Marino-Ramirez L."/>
            <person name="Landsman D."/>
            <person name="Rodriguez-Kessler M."/>
            <person name="Delgado-Sanchez P."/>
        </authorList>
    </citation>
    <scope>NUCLEOTIDE SEQUENCE</scope>
    <source>
        <tissue evidence="1">Cladode</tissue>
    </source>
</reference>